<accession>A0A5C0UIV1</accession>
<protein>
    <submittedName>
        <fullName evidence="4">Aspartate-semialdehyde dehydrogenase</fullName>
        <ecNumber evidence="4">1.2.1.11</ecNumber>
    </submittedName>
</protein>
<dbReference type="Pfam" id="PF02774">
    <property type="entry name" value="Semialdhyde_dhC"/>
    <property type="match status" value="1"/>
</dbReference>
<proteinExistence type="inferred from homology"/>
<dbReference type="InterPro" id="IPR036291">
    <property type="entry name" value="NAD(P)-bd_dom_sf"/>
</dbReference>
<feature type="domain" description="Semialdehyde dehydrogenase NAD-binding" evidence="3">
    <location>
        <begin position="7"/>
        <end position="122"/>
    </location>
</feature>
<evidence type="ECO:0000259" key="3">
    <source>
        <dbReference type="SMART" id="SM00859"/>
    </source>
</evidence>
<dbReference type="GO" id="GO:0051287">
    <property type="term" value="F:NAD binding"/>
    <property type="evidence" value="ECO:0007669"/>
    <property type="project" value="InterPro"/>
</dbReference>
<dbReference type="EC" id="1.2.1.11" evidence="4"/>
<comment type="similarity">
    <text evidence="1">Belongs to the aspartate-semialdehyde dehydrogenase family.</text>
</comment>
<dbReference type="Gene3D" id="3.40.50.720">
    <property type="entry name" value="NAD(P)-binding Rossmann-like Domain"/>
    <property type="match status" value="1"/>
</dbReference>
<dbReference type="OrthoDB" id="9805684at2"/>
<gene>
    <name evidence="4" type="ORF">FZC37_01135</name>
</gene>
<dbReference type="KEGG" id="snay:FZC37_01135"/>
<dbReference type="GO" id="GO:0008652">
    <property type="term" value="P:amino acid biosynthetic process"/>
    <property type="evidence" value="ECO:0007669"/>
    <property type="project" value="InterPro"/>
</dbReference>
<dbReference type="Pfam" id="PF01118">
    <property type="entry name" value="Semialdhyde_dh"/>
    <property type="match status" value="1"/>
</dbReference>
<dbReference type="GO" id="GO:0004073">
    <property type="term" value="F:aspartate-semialdehyde dehydrogenase activity"/>
    <property type="evidence" value="ECO:0007669"/>
    <property type="project" value="UniProtKB-EC"/>
</dbReference>
<dbReference type="SUPFAM" id="SSF55347">
    <property type="entry name" value="Glyceraldehyde-3-phosphate dehydrogenase-like, C-terminal domain"/>
    <property type="match status" value="1"/>
</dbReference>
<dbReference type="SMART" id="SM00859">
    <property type="entry name" value="Semialdhyde_dh"/>
    <property type="match status" value="1"/>
</dbReference>
<feature type="active site" description="Acyl-thioester intermediate" evidence="2">
    <location>
        <position position="132"/>
    </location>
</feature>
<organism evidence="4 5">
    <name type="scientific">Candidatus Sneabacter namystus</name>
    <dbReference type="NCBI Taxonomy" id="2601646"/>
    <lineage>
        <taxon>Bacteria</taxon>
        <taxon>Pseudomonadati</taxon>
        <taxon>Pseudomonadota</taxon>
        <taxon>Alphaproteobacteria</taxon>
        <taxon>Rickettsiales</taxon>
        <taxon>Rickettsiaceae</taxon>
        <taxon>Rickettsieae</taxon>
        <taxon>Candidatus Sneabacter</taxon>
    </lineage>
</organism>
<evidence type="ECO:0000256" key="2">
    <source>
        <dbReference type="PIRSR" id="PIRSR000148-1"/>
    </source>
</evidence>
<keyword evidence="4" id="KW-0560">Oxidoreductase</keyword>
<dbReference type="PIRSF" id="PIRSF000148">
    <property type="entry name" value="ASA_dh"/>
    <property type="match status" value="1"/>
</dbReference>
<dbReference type="AlphaFoldDB" id="A0A5C0UIV1"/>
<evidence type="ECO:0000313" key="4">
    <source>
        <dbReference type="EMBL" id="QEK39541.1"/>
    </source>
</evidence>
<dbReference type="InterPro" id="IPR012280">
    <property type="entry name" value="Semialdhyde_DH_dimer_dom"/>
</dbReference>
<dbReference type="EMBL" id="CP043312">
    <property type="protein sequence ID" value="QEK39541.1"/>
    <property type="molecule type" value="Genomic_DNA"/>
</dbReference>
<keyword evidence="5" id="KW-1185">Reference proteome</keyword>
<dbReference type="PANTHER" id="PTHR46278:SF2">
    <property type="entry name" value="ASPARTATE-SEMIALDEHYDE DEHYDROGENASE"/>
    <property type="match status" value="1"/>
</dbReference>
<dbReference type="GO" id="GO:0046983">
    <property type="term" value="F:protein dimerization activity"/>
    <property type="evidence" value="ECO:0007669"/>
    <property type="project" value="InterPro"/>
</dbReference>
<dbReference type="SUPFAM" id="SSF51735">
    <property type="entry name" value="NAD(P)-binding Rossmann-fold domains"/>
    <property type="match status" value="1"/>
</dbReference>
<sequence length="327" mass="36575">MIQPEDKIAVLGATGLVGTNLINLLINKGVSPSNIYPIASSQSSGRVLTYGTYKLKVLDFNETDFSKINIIFSALKDDLAASILPNLLNDKTIIIDKSSHFRLKNYTPLLIAGVNTNKRENMLGTIISTPNCCTIPLAHVLHAIQPLSAVVKAIICTYQSISGAGRETLQQFEEQIRNRDKHNYTKQDTLAFNVIPNIGKRCENGYTEEEIKIEQEINKIFDNQNILISATCTRVPVIYGHCIAAHVEFEDEINLQELTYLLDQKKRYIVRTDVTTPKEVENTDKVFVSRIKQHPRNKKAVELWITANNILRGAASNAVEVAELIAR</sequence>
<dbReference type="PANTHER" id="PTHR46278">
    <property type="entry name" value="DEHYDROGENASE, PUTATIVE-RELATED"/>
    <property type="match status" value="1"/>
</dbReference>
<dbReference type="Gene3D" id="3.30.360.10">
    <property type="entry name" value="Dihydrodipicolinate Reductase, domain 2"/>
    <property type="match status" value="1"/>
</dbReference>
<dbReference type="InterPro" id="IPR000534">
    <property type="entry name" value="Semialdehyde_DH_NAD-bd"/>
</dbReference>
<name>A0A5C0UIV1_9RICK</name>
<feature type="active site" description="Proton acceptor" evidence="2">
    <location>
        <position position="241"/>
    </location>
</feature>
<evidence type="ECO:0000256" key="1">
    <source>
        <dbReference type="ARBA" id="ARBA00010584"/>
    </source>
</evidence>
<dbReference type="Proteomes" id="UP000323844">
    <property type="component" value="Chromosome"/>
</dbReference>
<dbReference type="NCBIfam" id="NF011456">
    <property type="entry name" value="PRK14874.1"/>
    <property type="match status" value="1"/>
</dbReference>
<reference evidence="4 5" key="1">
    <citation type="submission" date="2019-08" db="EMBL/GenBank/DDBJ databases">
        <title>Highly reduced genomes of protist endosymbionts show evolutionary convergence.</title>
        <authorList>
            <person name="George E."/>
            <person name="Husnik F."/>
            <person name="Tashyreva D."/>
            <person name="Prokopchuk G."/>
            <person name="Horak A."/>
            <person name="Kwong W.K."/>
            <person name="Lukes J."/>
            <person name="Keeling P.J."/>
        </authorList>
    </citation>
    <scope>NUCLEOTIDE SEQUENCE [LARGE SCALE GENOMIC DNA]</scope>
    <source>
        <strain evidence="4">1621</strain>
    </source>
</reference>
<evidence type="ECO:0000313" key="5">
    <source>
        <dbReference type="Proteomes" id="UP000323844"/>
    </source>
</evidence>
<dbReference type="RefSeq" id="WP_148951902.1">
    <property type="nucleotide sequence ID" value="NZ_CP043312.1"/>
</dbReference>